<gene>
    <name evidence="6" type="ORF">CL176_03945</name>
</gene>
<evidence type="ECO:0000313" key="6">
    <source>
        <dbReference type="EMBL" id="AXY25251.1"/>
    </source>
</evidence>
<keyword evidence="5" id="KW-0460">Magnesium</keyword>
<keyword evidence="3" id="KW-0479">Metal-binding</keyword>
<dbReference type="SFLD" id="SFLDG01139">
    <property type="entry name" value="C2.A:_Pyridoxal_Phosphate_Phos"/>
    <property type="match status" value="1"/>
</dbReference>
<sequence length="258" mass="28821">MKQYSGYLIDLDGTTYYGKRRIPTAELFIQELLARDIPFKFLTNNATRQIHQIQQMLEQDYDLPVKDSHIYTSIIAMVNYLQHHHPDAELFVIGEEPLKTELRQAGFTISQDRSADVVVQALNRQTNYEELAMATQAILNGATFLVTNTDQLIPTADGLYPSSGATTAFLKHATSIEPIVMGKPHAPIIEGALEQLGLPKDEVLMIGDNYQTDIQVGIQNGVDTLLVLTGVTQKEEVPHLPVAPTYVVDNLSQWMDKI</sequence>
<comment type="similarity">
    <text evidence="2">Belongs to the HAD-like hydrolase superfamily. NagD family.</text>
</comment>
<dbReference type="InterPro" id="IPR036412">
    <property type="entry name" value="HAD-like_sf"/>
</dbReference>
<dbReference type="Gene3D" id="3.40.50.1000">
    <property type="entry name" value="HAD superfamily/HAD-like"/>
    <property type="match status" value="2"/>
</dbReference>
<dbReference type="NCBIfam" id="TIGR01457">
    <property type="entry name" value="HAD-SF-IIA-hyp2"/>
    <property type="match status" value="1"/>
</dbReference>
<dbReference type="SUPFAM" id="SSF56784">
    <property type="entry name" value="HAD-like"/>
    <property type="match status" value="1"/>
</dbReference>
<dbReference type="InterPro" id="IPR023214">
    <property type="entry name" value="HAD_sf"/>
</dbReference>
<dbReference type="KEGG" id="abae:CL176_03945"/>
<dbReference type="SFLD" id="SFLDS00003">
    <property type="entry name" value="Haloacid_Dehalogenase"/>
    <property type="match status" value="1"/>
</dbReference>
<dbReference type="EMBL" id="CP023434">
    <property type="protein sequence ID" value="AXY25251.1"/>
    <property type="molecule type" value="Genomic_DNA"/>
</dbReference>
<proteinExistence type="inferred from homology"/>
<dbReference type="SFLD" id="SFLDG01129">
    <property type="entry name" value="C1.5:_HAD__Beta-PGM__Phosphata"/>
    <property type="match status" value="1"/>
</dbReference>
<evidence type="ECO:0000256" key="3">
    <source>
        <dbReference type="ARBA" id="ARBA00022723"/>
    </source>
</evidence>
<evidence type="ECO:0000256" key="4">
    <source>
        <dbReference type="ARBA" id="ARBA00022801"/>
    </source>
</evidence>
<dbReference type="OrthoDB" id="9810449at2"/>
<dbReference type="InterPro" id="IPR006357">
    <property type="entry name" value="HAD-SF_hydro_IIA"/>
</dbReference>
<keyword evidence="4 6" id="KW-0378">Hydrolase</keyword>
<keyword evidence="7" id="KW-1185">Reference proteome</keyword>
<name>A0A347WJJ4_9LACT</name>
<accession>A0A347WJJ4</accession>
<evidence type="ECO:0000313" key="7">
    <source>
        <dbReference type="Proteomes" id="UP000263232"/>
    </source>
</evidence>
<dbReference type="GO" id="GO:0046872">
    <property type="term" value="F:metal ion binding"/>
    <property type="evidence" value="ECO:0007669"/>
    <property type="project" value="UniProtKB-KW"/>
</dbReference>
<dbReference type="PANTHER" id="PTHR19288">
    <property type="entry name" value="4-NITROPHENYLPHOSPHATASE-RELATED"/>
    <property type="match status" value="1"/>
</dbReference>
<evidence type="ECO:0000256" key="5">
    <source>
        <dbReference type="ARBA" id="ARBA00022842"/>
    </source>
</evidence>
<dbReference type="InterPro" id="IPR006354">
    <property type="entry name" value="HAD-SF_hydro_IIA_hyp1"/>
</dbReference>
<dbReference type="AlphaFoldDB" id="A0A347WJJ4"/>
<dbReference type="GO" id="GO:0005737">
    <property type="term" value="C:cytoplasm"/>
    <property type="evidence" value="ECO:0007669"/>
    <property type="project" value="TreeGrafter"/>
</dbReference>
<dbReference type="RefSeq" id="WP_118990164.1">
    <property type="nucleotide sequence ID" value="NZ_CP023434.1"/>
</dbReference>
<organism evidence="6 7">
    <name type="scientific">Suicoccus acidiformans</name>
    <dbReference type="NCBI Taxonomy" id="2036206"/>
    <lineage>
        <taxon>Bacteria</taxon>
        <taxon>Bacillati</taxon>
        <taxon>Bacillota</taxon>
        <taxon>Bacilli</taxon>
        <taxon>Lactobacillales</taxon>
        <taxon>Aerococcaceae</taxon>
        <taxon>Suicoccus</taxon>
    </lineage>
</organism>
<dbReference type="Proteomes" id="UP000263232">
    <property type="component" value="Chromosome"/>
</dbReference>
<dbReference type="Pfam" id="PF13242">
    <property type="entry name" value="Hydrolase_like"/>
    <property type="match status" value="1"/>
</dbReference>
<reference evidence="6 7" key="1">
    <citation type="submission" date="2017-09" db="EMBL/GenBank/DDBJ databases">
        <title>Complete genome sequence of Oxytococcus suis strain ZY16052.</title>
        <authorList>
            <person name="Li F."/>
        </authorList>
    </citation>
    <scope>NUCLEOTIDE SEQUENCE [LARGE SCALE GENOMIC DNA]</scope>
    <source>
        <strain evidence="6 7">ZY16052</strain>
    </source>
</reference>
<dbReference type="NCBIfam" id="TIGR01460">
    <property type="entry name" value="HAD-SF-IIA"/>
    <property type="match status" value="1"/>
</dbReference>
<protein>
    <submittedName>
        <fullName evidence="6">TIGR01457 family HAD-type hydrolase</fullName>
    </submittedName>
</protein>
<dbReference type="GO" id="GO:0016791">
    <property type="term" value="F:phosphatase activity"/>
    <property type="evidence" value="ECO:0007669"/>
    <property type="project" value="TreeGrafter"/>
</dbReference>
<dbReference type="Pfam" id="PF13344">
    <property type="entry name" value="Hydrolase_6"/>
    <property type="match status" value="1"/>
</dbReference>
<evidence type="ECO:0000256" key="1">
    <source>
        <dbReference type="ARBA" id="ARBA00001946"/>
    </source>
</evidence>
<dbReference type="PANTHER" id="PTHR19288:SF46">
    <property type="entry name" value="HALOACID DEHALOGENASE-LIKE HYDROLASE DOMAIN-CONTAINING PROTEIN 2"/>
    <property type="match status" value="1"/>
</dbReference>
<evidence type="ECO:0000256" key="2">
    <source>
        <dbReference type="ARBA" id="ARBA00006696"/>
    </source>
</evidence>
<comment type="cofactor">
    <cofactor evidence="1">
        <name>Mg(2+)</name>
        <dbReference type="ChEBI" id="CHEBI:18420"/>
    </cofactor>
</comment>